<evidence type="ECO:0008006" key="4">
    <source>
        <dbReference type="Google" id="ProtNLM"/>
    </source>
</evidence>
<dbReference type="Proteomes" id="UP000727490">
    <property type="component" value="Unassembled WGS sequence"/>
</dbReference>
<feature type="signal peptide" evidence="1">
    <location>
        <begin position="1"/>
        <end position="22"/>
    </location>
</feature>
<proteinExistence type="predicted"/>
<keyword evidence="1" id="KW-0732">Signal</keyword>
<dbReference type="EMBL" id="RPHB01000006">
    <property type="protein sequence ID" value="MBW3468734.1"/>
    <property type="molecule type" value="Genomic_DNA"/>
</dbReference>
<evidence type="ECO:0000313" key="3">
    <source>
        <dbReference type="Proteomes" id="UP000727490"/>
    </source>
</evidence>
<reference evidence="2 3" key="1">
    <citation type="journal article" date="2020" name="Syst. Appl. Microbiol.">
        <title>Arthrospiribacter ruber gen. nov., sp. nov., a novel bacterium isolated from Arthrospira cultures.</title>
        <authorList>
            <person name="Waleron M."/>
            <person name="Misztak A."/>
            <person name="Waleron M.M."/>
            <person name="Furmaniak M."/>
            <person name="Mrozik A."/>
            <person name="Waleron K."/>
        </authorList>
    </citation>
    <scope>NUCLEOTIDE SEQUENCE [LARGE SCALE GENOMIC DNA]</scope>
    <source>
        <strain evidence="2 3">DPMB0001</strain>
    </source>
</reference>
<dbReference type="AlphaFoldDB" id="A0A951IYS6"/>
<organism evidence="2 3">
    <name type="scientific">Arthrospiribacter ruber</name>
    <dbReference type="NCBI Taxonomy" id="2487934"/>
    <lineage>
        <taxon>Bacteria</taxon>
        <taxon>Pseudomonadati</taxon>
        <taxon>Bacteroidota</taxon>
        <taxon>Cytophagia</taxon>
        <taxon>Cytophagales</taxon>
        <taxon>Cyclobacteriaceae</taxon>
        <taxon>Arthrospiribacter</taxon>
    </lineage>
</organism>
<feature type="chain" id="PRO_5037371196" description="DUF3575 domain-containing protein" evidence="1">
    <location>
        <begin position="23"/>
        <end position="204"/>
    </location>
</feature>
<gene>
    <name evidence="2" type="ORF">EGN73_13070</name>
</gene>
<comment type="caution">
    <text evidence="2">The sequence shown here is derived from an EMBL/GenBank/DDBJ whole genome shotgun (WGS) entry which is preliminary data.</text>
</comment>
<evidence type="ECO:0000256" key="1">
    <source>
        <dbReference type="SAM" id="SignalP"/>
    </source>
</evidence>
<protein>
    <recommendedName>
        <fullName evidence="4">DUF3575 domain-containing protein</fullName>
    </recommendedName>
</protein>
<keyword evidence="3" id="KW-1185">Reference proteome</keyword>
<dbReference type="RefSeq" id="WP_219290533.1">
    <property type="nucleotide sequence ID" value="NZ_RPHB01000006.1"/>
</dbReference>
<sequence>MKTGLLVSVLILCVLFPFMSSAQQDRPYFNLTETGLSFGQVKTWNDQSDTRVNFSFQTINGVHINSKNAIGLLLGIDSYPGLILAPIGFGWRGSYGKPSRNRLLLGLDMGYGSAFLEKRVEDQFFENWYEGGFMISPSIGWRLKGKSGKRDYALSVAFRRQHAYYYEGVKGEGGNQPGLPPGFTSIREESYIFNSLISKFGIFF</sequence>
<accession>A0A951IYS6</accession>
<evidence type="ECO:0000313" key="2">
    <source>
        <dbReference type="EMBL" id="MBW3468734.1"/>
    </source>
</evidence>
<name>A0A951IYS6_9BACT</name>